<keyword evidence="4" id="KW-0963">Cytoplasm</keyword>
<keyword evidence="2 4" id="KW-0251">Elongation factor</keyword>
<comment type="similarity">
    <text evidence="1 4 6">Belongs to the EF-Ts family.</text>
</comment>
<dbReference type="SUPFAM" id="SSF46934">
    <property type="entry name" value="UBA-like"/>
    <property type="match status" value="1"/>
</dbReference>
<dbReference type="PANTHER" id="PTHR11741:SF0">
    <property type="entry name" value="ELONGATION FACTOR TS, MITOCHONDRIAL"/>
    <property type="match status" value="1"/>
</dbReference>
<dbReference type="GO" id="GO:0005739">
    <property type="term" value="C:mitochondrion"/>
    <property type="evidence" value="ECO:0007669"/>
    <property type="project" value="UniProtKB-SubCell"/>
</dbReference>
<keyword evidence="5" id="KW-0496">Mitochondrion</keyword>
<dbReference type="InterPro" id="IPR014039">
    <property type="entry name" value="Transl_elong_EFTs/EF1B_dimer"/>
</dbReference>
<dbReference type="HAMAP" id="MF_00050">
    <property type="entry name" value="EF_Ts"/>
    <property type="match status" value="1"/>
</dbReference>
<dbReference type="FunFam" id="1.10.8.10:FF:000001">
    <property type="entry name" value="Elongation factor Ts"/>
    <property type="match status" value="1"/>
</dbReference>
<dbReference type="InterPro" id="IPR001816">
    <property type="entry name" value="Transl_elong_EFTs/EF1B"/>
</dbReference>
<gene>
    <name evidence="8" type="primary">tsf</name>
    <name evidence="8" type="ORF">Hrvl_041</name>
</gene>
<comment type="function">
    <text evidence="4 6">Associates with the EF-Tu.GDP complex and induces the exchange of GDP to GTP. It remains bound to the aminoacyl-tRNA.EF-Tu.GTP complex up to the GTP hydrolysis stage on the ribosome.</text>
</comment>
<keyword evidence="8" id="KW-0934">Plastid</keyword>
<keyword evidence="3 4" id="KW-0648">Protein biosynthesis</keyword>
<dbReference type="AlphaFoldDB" id="A0A1C9CFD8"/>
<dbReference type="RefSeq" id="YP_009297557.1">
    <property type="nucleotide sequence ID" value="NC_031177.1"/>
</dbReference>
<evidence type="ECO:0000313" key="8">
    <source>
        <dbReference type="EMBL" id="AOM67101.1"/>
    </source>
</evidence>
<dbReference type="GeneID" id="29074113"/>
<evidence type="ECO:0000256" key="3">
    <source>
        <dbReference type="ARBA" id="ARBA00022917"/>
    </source>
</evidence>
<proteinExistence type="inferred from homology"/>
<dbReference type="Gene3D" id="3.30.479.20">
    <property type="entry name" value="Elongation factor Ts, dimerisation domain"/>
    <property type="match status" value="1"/>
</dbReference>
<accession>A0A1C9CFD8</accession>
<evidence type="ECO:0000256" key="4">
    <source>
        <dbReference type="HAMAP-Rule" id="MF_00050"/>
    </source>
</evidence>
<evidence type="ECO:0000256" key="2">
    <source>
        <dbReference type="ARBA" id="ARBA00022768"/>
    </source>
</evidence>
<dbReference type="PROSITE" id="PS01127">
    <property type="entry name" value="EF_TS_2"/>
    <property type="match status" value="1"/>
</dbReference>
<sequence>MVLQISARDVKKLRDKTGIGMMECKKALQVSNGDLDKAIENLRKKGMVIASQKSQRITTQGLIESYVHLGSKVGVMIELNCETDFVARRLEFQTLAKNIAMQIAANPSLQYIDKTGIPKDLIEYEYKIEFEQEDLSNKSGAMKQQVVEERVDKKLSELCLFPQPFIKNPEITVKDLVEQHILLLKENIKVRRFTRYILGDFIS</sequence>
<dbReference type="InterPro" id="IPR009060">
    <property type="entry name" value="UBA-like_sf"/>
</dbReference>
<dbReference type="InterPro" id="IPR018101">
    <property type="entry name" value="Transl_elong_Ts_CS"/>
</dbReference>
<dbReference type="EMBL" id="KX284723">
    <property type="protein sequence ID" value="AOM67101.1"/>
    <property type="molecule type" value="Genomic_DNA"/>
</dbReference>
<protein>
    <recommendedName>
        <fullName evidence="5">Elongation factor Ts, mitochondrial</fullName>
        <shortName evidence="5">EF-Ts</shortName>
        <shortName evidence="5">EF-TsMt</shortName>
    </recommendedName>
</protein>
<evidence type="ECO:0000256" key="5">
    <source>
        <dbReference type="HAMAP-Rule" id="MF_03135"/>
    </source>
</evidence>
<feature type="domain" description="Translation elongation factor EFTs/EF1B dimerisation" evidence="7">
    <location>
        <begin position="41"/>
        <end position="199"/>
    </location>
</feature>
<dbReference type="SUPFAM" id="SSF54713">
    <property type="entry name" value="Elongation factor Ts (EF-Ts), dimerisation domain"/>
    <property type="match status" value="1"/>
</dbReference>
<dbReference type="PROSITE" id="PS01126">
    <property type="entry name" value="EF_TS_1"/>
    <property type="match status" value="1"/>
</dbReference>
<evidence type="ECO:0000256" key="6">
    <source>
        <dbReference type="RuleBase" id="RU000642"/>
    </source>
</evidence>
<dbReference type="Gene3D" id="1.10.286.20">
    <property type="match status" value="1"/>
</dbReference>
<dbReference type="NCBIfam" id="TIGR00116">
    <property type="entry name" value="tsf"/>
    <property type="match status" value="1"/>
</dbReference>
<name>A0A1C9CFD8_9FLOR</name>
<dbReference type="Gene3D" id="1.10.8.10">
    <property type="entry name" value="DNA helicase RuvA subunit, C-terminal domain"/>
    <property type="match status" value="1"/>
</dbReference>
<dbReference type="PANTHER" id="PTHR11741">
    <property type="entry name" value="ELONGATION FACTOR TS"/>
    <property type="match status" value="1"/>
</dbReference>
<dbReference type="CDD" id="cd14275">
    <property type="entry name" value="UBA_EF-Ts"/>
    <property type="match status" value="1"/>
</dbReference>
<comment type="subcellular location">
    <subcellularLocation>
        <location evidence="4">Cytoplasm</location>
    </subcellularLocation>
    <subcellularLocation>
        <location evidence="5">Mitochondrion</location>
    </subcellularLocation>
</comment>
<geneLocation type="plastid" evidence="8"/>
<dbReference type="GO" id="GO:0003746">
    <property type="term" value="F:translation elongation factor activity"/>
    <property type="evidence" value="ECO:0007669"/>
    <property type="project" value="UniProtKB-UniRule"/>
</dbReference>
<dbReference type="Pfam" id="PF00889">
    <property type="entry name" value="EF_TS"/>
    <property type="match status" value="1"/>
</dbReference>
<evidence type="ECO:0000259" key="7">
    <source>
        <dbReference type="Pfam" id="PF00889"/>
    </source>
</evidence>
<reference evidence="8" key="1">
    <citation type="journal article" date="2016" name="BMC Biol.">
        <title>Parallel evolution of highly conserved plastid genome architecture in red seaweeds and seed plants.</title>
        <authorList>
            <person name="Lee J."/>
            <person name="Cho C.H."/>
            <person name="Park S.I."/>
            <person name="Choi J.W."/>
            <person name="Song H.S."/>
            <person name="West J.A."/>
            <person name="Bhattacharya D."/>
            <person name="Yoon H.S."/>
        </authorList>
    </citation>
    <scope>NUCLEOTIDE SEQUENCE</scope>
</reference>
<organism evidence="8">
    <name type="scientific">Hildenbrandia rivularis</name>
    <dbReference type="NCBI Taxonomy" id="135206"/>
    <lineage>
        <taxon>Eukaryota</taxon>
        <taxon>Rhodophyta</taxon>
        <taxon>Florideophyceae</taxon>
        <taxon>Hildenbrandiophycidae</taxon>
        <taxon>Hildenbrandiales</taxon>
        <taxon>Hildenbrandiaceae</taxon>
        <taxon>Hildenbrandia</taxon>
    </lineage>
</organism>
<dbReference type="InterPro" id="IPR036402">
    <property type="entry name" value="EF-Ts_dimer_sf"/>
</dbReference>
<evidence type="ECO:0000256" key="1">
    <source>
        <dbReference type="ARBA" id="ARBA00005532"/>
    </source>
</evidence>